<dbReference type="RefSeq" id="WP_085767082.1">
    <property type="nucleotide sequence ID" value="NZ_CP019344.1"/>
</dbReference>
<dbReference type="InterPro" id="IPR015424">
    <property type="entry name" value="PyrdxlP-dep_Trfase"/>
</dbReference>
<dbReference type="SUPFAM" id="SSF53383">
    <property type="entry name" value="PLP-dependent transferases"/>
    <property type="match status" value="1"/>
</dbReference>
<dbReference type="STRING" id="331648.BST97_09925"/>
<proteinExistence type="predicted"/>
<keyword evidence="4" id="KW-1185">Reference proteome</keyword>
<dbReference type="InterPro" id="IPR015421">
    <property type="entry name" value="PyrdxlP-dep_Trfase_major"/>
</dbReference>
<dbReference type="OrthoDB" id="513408at2"/>
<keyword evidence="1" id="KW-0663">Pyridoxal phosphate</keyword>
<dbReference type="Gene3D" id="3.40.640.10">
    <property type="entry name" value="Type I PLP-dependent aspartate aminotransferase-like (Major domain)"/>
    <property type="match status" value="1"/>
</dbReference>
<dbReference type="InterPro" id="IPR015422">
    <property type="entry name" value="PyrdxlP-dep_Trfase_small"/>
</dbReference>
<dbReference type="InterPro" id="IPR000192">
    <property type="entry name" value="Aminotrans_V_dom"/>
</dbReference>
<name>A0A1W6MKZ3_9FLAO</name>
<feature type="domain" description="Aminotransferase class V" evidence="2">
    <location>
        <begin position="50"/>
        <end position="346"/>
    </location>
</feature>
<evidence type="ECO:0000256" key="1">
    <source>
        <dbReference type="ARBA" id="ARBA00022898"/>
    </source>
</evidence>
<evidence type="ECO:0000313" key="4">
    <source>
        <dbReference type="Proteomes" id="UP000193431"/>
    </source>
</evidence>
<evidence type="ECO:0000313" key="3">
    <source>
        <dbReference type="EMBL" id="ARN78281.1"/>
    </source>
</evidence>
<gene>
    <name evidence="3" type="ORF">BST97_09925</name>
</gene>
<evidence type="ECO:0000259" key="2">
    <source>
        <dbReference type="Pfam" id="PF00266"/>
    </source>
</evidence>
<accession>A0A1W6MKZ3</accession>
<sequence length="355" mass="40455">MTLTFPVLEDFVYLNTPEQGLISQELKDYKTCFANQLASDPLFMMRKRGDFLEEVRRTVAHFLDSDYQFTALTPNFSLAFNALLEKLPRSKRFLLIDGDYPSINYPVISMGFPTSYVPLCADLEHQIWDAVKKHEPDFLCLSIVQYISGMKIDLDFLKDLKASFPDVIIIADATQYLGVEEFRFRESGIDILAASCYKWMHAGNGNAFMCFKEETVARLSEYFPHIEISEIRNQRGSFIGYFEPGHLDSVSFGALRKAIELIDSYGIHKISIAINKISSQAKTAFASRNLIASEVLGRDVHSSIFNLKLSDEVLQDLLAVKILCCKRGDGIRVGFHYYNTTEDLDQFLNTIDRHL</sequence>
<dbReference type="EMBL" id="CP019344">
    <property type="protein sequence ID" value="ARN78281.1"/>
    <property type="molecule type" value="Genomic_DNA"/>
</dbReference>
<organism evidence="3 4">
    <name type="scientific">Nonlabens spongiae</name>
    <dbReference type="NCBI Taxonomy" id="331648"/>
    <lineage>
        <taxon>Bacteria</taxon>
        <taxon>Pseudomonadati</taxon>
        <taxon>Bacteroidota</taxon>
        <taxon>Flavobacteriia</taxon>
        <taxon>Flavobacteriales</taxon>
        <taxon>Flavobacteriaceae</taxon>
        <taxon>Nonlabens</taxon>
    </lineage>
</organism>
<dbReference type="Pfam" id="PF00266">
    <property type="entry name" value="Aminotran_5"/>
    <property type="match status" value="1"/>
</dbReference>
<protein>
    <recommendedName>
        <fullName evidence="2">Aminotransferase class V domain-containing protein</fullName>
    </recommendedName>
</protein>
<dbReference type="Proteomes" id="UP000193431">
    <property type="component" value="Chromosome"/>
</dbReference>
<dbReference type="AlphaFoldDB" id="A0A1W6MKZ3"/>
<dbReference type="Gene3D" id="3.90.1150.10">
    <property type="entry name" value="Aspartate Aminotransferase, domain 1"/>
    <property type="match status" value="1"/>
</dbReference>
<reference evidence="3 4" key="1">
    <citation type="submission" date="2016-11" db="EMBL/GenBank/DDBJ databases">
        <title>Trade-off between light-utilization and light-protection in marine flavobacteria.</title>
        <authorList>
            <person name="Kumagai Y."/>
        </authorList>
    </citation>
    <scope>NUCLEOTIDE SEQUENCE [LARGE SCALE GENOMIC DNA]</scope>
    <source>
        <strain evidence="3 4">JCM 13191</strain>
    </source>
</reference>